<sequence length="103" mass="11988">MAISEAEKVVDVETVKHIAKRSKLIGHAVEKIVDDWNAQKKVFVEQTRSSQCTHQERNQVVCYEDPKTQNSRAEEKMKEDPNNNDDALDYDDELQKELESLLW</sequence>
<feature type="region of interest" description="Disordered" evidence="1">
    <location>
        <begin position="63"/>
        <end position="90"/>
    </location>
</feature>
<organism evidence="2 3">
    <name type="scientific">Stephania cephalantha</name>
    <dbReference type="NCBI Taxonomy" id="152367"/>
    <lineage>
        <taxon>Eukaryota</taxon>
        <taxon>Viridiplantae</taxon>
        <taxon>Streptophyta</taxon>
        <taxon>Embryophyta</taxon>
        <taxon>Tracheophyta</taxon>
        <taxon>Spermatophyta</taxon>
        <taxon>Magnoliopsida</taxon>
        <taxon>Ranunculales</taxon>
        <taxon>Menispermaceae</taxon>
        <taxon>Menispermoideae</taxon>
        <taxon>Cissampelideae</taxon>
        <taxon>Stephania</taxon>
    </lineage>
</organism>
<keyword evidence="3" id="KW-1185">Reference proteome</keyword>
<protein>
    <submittedName>
        <fullName evidence="2">Uncharacterized protein</fullName>
    </submittedName>
</protein>
<dbReference type="Proteomes" id="UP001419268">
    <property type="component" value="Unassembled WGS sequence"/>
</dbReference>
<evidence type="ECO:0000313" key="2">
    <source>
        <dbReference type="EMBL" id="KAK9149591.1"/>
    </source>
</evidence>
<evidence type="ECO:0000313" key="3">
    <source>
        <dbReference type="Proteomes" id="UP001419268"/>
    </source>
</evidence>
<dbReference type="EMBL" id="JBBNAG010000003">
    <property type="protein sequence ID" value="KAK9149591.1"/>
    <property type="molecule type" value="Genomic_DNA"/>
</dbReference>
<dbReference type="AlphaFoldDB" id="A0AAP0PQV3"/>
<evidence type="ECO:0000256" key="1">
    <source>
        <dbReference type="SAM" id="MobiDB-lite"/>
    </source>
</evidence>
<reference evidence="2 3" key="1">
    <citation type="submission" date="2024-01" db="EMBL/GenBank/DDBJ databases">
        <title>Genome assemblies of Stephania.</title>
        <authorList>
            <person name="Yang L."/>
        </authorList>
    </citation>
    <scope>NUCLEOTIDE SEQUENCE [LARGE SCALE GENOMIC DNA]</scope>
    <source>
        <strain evidence="2">JXDWG</strain>
        <tissue evidence="2">Leaf</tissue>
    </source>
</reference>
<gene>
    <name evidence="2" type="ORF">Scep_008348</name>
</gene>
<proteinExistence type="predicted"/>
<name>A0AAP0PQV3_9MAGN</name>
<comment type="caution">
    <text evidence="2">The sequence shown here is derived from an EMBL/GenBank/DDBJ whole genome shotgun (WGS) entry which is preliminary data.</text>
</comment>
<feature type="compositionally biased region" description="Basic and acidic residues" evidence="1">
    <location>
        <begin position="64"/>
        <end position="81"/>
    </location>
</feature>
<accession>A0AAP0PQV3</accession>